<sequence>MLPGDQRTTATSVSGYSASLRGTLSESSAIQTDDSVDIPGAVVEVGDGDSVLAGGHPVLLGAGVDLEDVRAGAVDRLLPEGHKEEVVDLLVPQHHRLPAARRTGVTGKLDHHLSTGLHLGSSGSLGCLQVAPVSEAHPPFTPWVNCTQKTPPWQEGWIHGAEIEVSAGLVSAEG</sequence>
<dbReference type="Proteomes" id="UP000823561">
    <property type="component" value="Chromosome 5"/>
</dbReference>
<keyword evidence="2" id="KW-1185">Reference proteome</keyword>
<dbReference type="EMBL" id="JADWDJ010000005">
    <property type="protein sequence ID" value="KAG5280979.1"/>
    <property type="molecule type" value="Genomic_DNA"/>
</dbReference>
<accession>A0AAV6H1Q7</accession>
<protein>
    <submittedName>
        <fullName evidence="1">Uncharacterized protein</fullName>
    </submittedName>
</protein>
<proteinExistence type="predicted"/>
<reference evidence="1" key="1">
    <citation type="submission" date="2020-10" db="EMBL/GenBank/DDBJ databases">
        <title>Chromosome-scale genome assembly of the Allis shad, Alosa alosa.</title>
        <authorList>
            <person name="Margot Z."/>
            <person name="Christophe K."/>
            <person name="Cabau C."/>
            <person name="Louis A."/>
            <person name="Berthelot C."/>
            <person name="Parey E."/>
            <person name="Roest Crollius H."/>
            <person name="Montfort J."/>
            <person name="Robinson-Rechavi M."/>
            <person name="Bucao C."/>
            <person name="Bouchez O."/>
            <person name="Gislard M."/>
            <person name="Lluch J."/>
            <person name="Milhes M."/>
            <person name="Lampietro C."/>
            <person name="Lopez Roques C."/>
            <person name="Donnadieu C."/>
            <person name="Braasch I."/>
            <person name="Desvignes T."/>
            <person name="Postlethwait J."/>
            <person name="Bobe J."/>
            <person name="Guiguen Y."/>
        </authorList>
    </citation>
    <scope>NUCLEOTIDE SEQUENCE</scope>
    <source>
        <strain evidence="1">M-15738</strain>
        <tissue evidence="1">Blood</tissue>
    </source>
</reference>
<comment type="caution">
    <text evidence="1">The sequence shown here is derived from an EMBL/GenBank/DDBJ whole genome shotgun (WGS) entry which is preliminary data.</text>
</comment>
<evidence type="ECO:0000313" key="2">
    <source>
        <dbReference type="Proteomes" id="UP000823561"/>
    </source>
</evidence>
<organism evidence="1 2">
    <name type="scientific">Alosa alosa</name>
    <name type="common">allis shad</name>
    <dbReference type="NCBI Taxonomy" id="278164"/>
    <lineage>
        <taxon>Eukaryota</taxon>
        <taxon>Metazoa</taxon>
        <taxon>Chordata</taxon>
        <taxon>Craniata</taxon>
        <taxon>Vertebrata</taxon>
        <taxon>Euteleostomi</taxon>
        <taxon>Actinopterygii</taxon>
        <taxon>Neopterygii</taxon>
        <taxon>Teleostei</taxon>
        <taxon>Clupei</taxon>
        <taxon>Clupeiformes</taxon>
        <taxon>Clupeoidei</taxon>
        <taxon>Clupeidae</taxon>
        <taxon>Alosa</taxon>
    </lineage>
</organism>
<dbReference type="AlphaFoldDB" id="A0AAV6H1Q7"/>
<name>A0AAV6H1Q7_9TELE</name>
<gene>
    <name evidence="1" type="ORF">AALO_G00066120</name>
</gene>
<evidence type="ECO:0000313" key="1">
    <source>
        <dbReference type="EMBL" id="KAG5280979.1"/>
    </source>
</evidence>